<dbReference type="AlphaFoldDB" id="Q6CKB1"/>
<evidence type="ECO:0000256" key="3">
    <source>
        <dbReference type="ARBA" id="ARBA00022989"/>
    </source>
</evidence>
<dbReference type="PaxDb" id="284590-Q6CKB1"/>
<sequence length="140" mass="15603">MSDSQILNLYRFACIGFSAVLTLLFLTQAIFNILPLDIFVGSLIGLGLSILLGVLEFRELPLLDKYASFYYTYAGRGALFTLLYALLKYDGVFSIIVGVLLWPMALVHLFLHLNPDVGEPTYFKTTNIALSANDDEQDIV</sequence>
<evidence type="ECO:0000313" key="7">
    <source>
        <dbReference type="Proteomes" id="UP000000598"/>
    </source>
</evidence>
<evidence type="ECO:0000256" key="4">
    <source>
        <dbReference type="ARBA" id="ARBA00023136"/>
    </source>
</evidence>
<dbReference type="eggNOG" id="ENOG502S6ZT">
    <property type="taxonomic scope" value="Eukaryota"/>
</dbReference>
<gene>
    <name evidence="6" type="ORF">KLLA0_F12078g</name>
</gene>
<dbReference type="FunCoup" id="Q6CKB1">
    <property type="interactions" value="78"/>
</dbReference>
<organism evidence="6 7">
    <name type="scientific">Kluyveromyces lactis (strain ATCC 8585 / CBS 2359 / DSM 70799 / NBRC 1267 / NRRL Y-1140 / WM37)</name>
    <name type="common">Yeast</name>
    <name type="synonym">Candida sphaerica</name>
    <dbReference type="NCBI Taxonomy" id="284590"/>
    <lineage>
        <taxon>Eukaryota</taxon>
        <taxon>Fungi</taxon>
        <taxon>Dikarya</taxon>
        <taxon>Ascomycota</taxon>
        <taxon>Saccharomycotina</taxon>
        <taxon>Saccharomycetes</taxon>
        <taxon>Saccharomycetales</taxon>
        <taxon>Saccharomycetaceae</taxon>
        <taxon>Kluyveromyces</taxon>
    </lineage>
</organism>
<proteinExistence type="predicted"/>
<evidence type="ECO:0000256" key="2">
    <source>
        <dbReference type="ARBA" id="ARBA00022692"/>
    </source>
</evidence>
<keyword evidence="3 5" id="KW-1133">Transmembrane helix</keyword>
<reference evidence="6 7" key="1">
    <citation type="journal article" date="2004" name="Nature">
        <title>Genome evolution in yeasts.</title>
        <authorList>
            <consortium name="Genolevures"/>
            <person name="Dujon B."/>
            <person name="Sherman D."/>
            <person name="Fischer G."/>
            <person name="Durrens P."/>
            <person name="Casaregola S."/>
            <person name="Lafontaine I."/>
            <person name="de Montigny J."/>
            <person name="Marck C."/>
            <person name="Neuveglise C."/>
            <person name="Talla E."/>
            <person name="Goffard N."/>
            <person name="Frangeul L."/>
            <person name="Aigle M."/>
            <person name="Anthouard V."/>
            <person name="Babour A."/>
            <person name="Barbe V."/>
            <person name="Barnay S."/>
            <person name="Blanchin S."/>
            <person name="Beckerich J.M."/>
            <person name="Beyne E."/>
            <person name="Bleykasten C."/>
            <person name="Boisrame A."/>
            <person name="Boyer J."/>
            <person name="Cattolico L."/>
            <person name="Confanioleri F."/>
            <person name="de Daruvar A."/>
            <person name="Despons L."/>
            <person name="Fabre E."/>
            <person name="Fairhead C."/>
            <person name="Ferry-Dumazet H."/>
            <person name="Groppi A."/>
            <person name="Hantraye F."/>
            <person name="Hennequin C."/>
            <person name="Jauniaux N."/>
            <person name="Joyet P."/>
            <person name="Kachouri R."/>
            <person name="Kerrest A."/>
            <person name="Koszul R."/>
            <person name="Lemaire M."/>
            <person name="Lesur I."/>
            <person name="Ma L."/>
            <person name="Muller H."/>
            <person name="Nicaud J.M."/>
            <person name="Nikolski M."/>
            <person name="Oztas S."/>
            <person name="Ozier-Kalogeropoulos O."/>
            <person name="Pellenz S."/>
            <person name="Potier S."/>
            <person name="Richard G.F."/>
            <person name="Straub M.L."/>
            <person name="Suleau A."/>
            <person name="Swennene D."/>
            <person name="Tekaia F."/>
            <person name="Wesolowski-Louvel M."/>
            <person name="Westhof E."/>
            <person name="Wirth B."/>
            <person name="Zeniou-Meyer M."/>
            <person name="Zivanovic I."/>
            <person name="Bolotin-Fukuhara M."/>
            <person name="Thierry A."/>
            <person name="Bouchier C."/>
            <person name="Caudron B."/>
            <person name="Scarpelli C."/>
            <person name="Gaillardin C."/>
            <person name="Weissenbach J."/>
            <person name="Wincker P."/>
            <person name="Souciet J.L."/>
        </authorList>
    </citation>
    <scope>NUCLEOTIDE SEQUENCE [LARGE SCALE GENOMIC DNA]</scope>
    <source>
        <strain evidence="7">ATCC 8585 / CBS 2359 / DSM 70799 / NBRC 1267 / NRRL Y-1140 / WM37</strain>
    </source>
</reference>
<name>Q6CKB1_KLULA</name>
<dbReference type="Pfam" id="PF08507">
    <property type="entry name" value="COPI_assoc"/>
    <property type="match status" value="1"/>
</dbReference>
<feature type="transmembrane region" description="Helical" evidence="5">
    <location>
        <begin position="93"/>
        <end position="111"/>
    </location>
</feature>
<keyword evidence="4 5" id="KW-0472">Membrane</keyword>
<dbReference type="KEGG" id="kla:KLLA0_F12078g"/>
<evidence type="ECO:0000256" key="5">
    <source>
        <dbReference type="SAM" id="Phobius"/>
    </source>
</evidence>
<dbReference type="EMBL" id="CR382126">
    <property type="protein sequence ID" value="CAG98336.1"/>
    <property type="molecule type" value="Genomic_DNA"/>
</dbReference>
<dbReference type="HOGENOM" id="CLU_120579_0_0_1"/>
<evidence type="ECO:0000313" key="6">
    <source>
        <dbReference type="EMBL" id="CAG98336.1"/>
    </source>
</evidence>
<keyword evidence="2 5" id="KW-0812">Transmembrane</keyword>
<protein>
    <submittedName>
        <fullName evidence="6">KLLA0F12078p</fullName>
    </submittedName>
</protein>
<dbReference type="InParanoid" id="Q6CKB1"/>
<feature type="transmembrane region" description="Helical" evidence="5">
    <location>
        <begin position="69"/>
        <end position="87"/>
    </location>
</feature>
<feature type="transmembrane region" description="Helical" evidence="5">
    <location>
        <begin position="38"/>
        <end position="57"/>
    </location>
</feature>
<accession>Q6CKB1</accession>
<keyword evidence="7" id="KW-1185">Reference proteome</keyword>
<comment type="subcellular location">
    <subcellularLocation>
        <location evidence="1">Membrane</location>
        <topology evidence="1">Multi-pass membrane protein</topology>
    </subcellularLocation>
</comment>
<dbReference type="GO" id="GO:0016020">
    <property type="term" value="C:membrane"/>
    <property type="evidence" value="ECO:0007669"/>
    <property type="project" value="UniProtKB-SubCell"/>
</dbReference>
<feature type="transmembrane region" description="Helical" evidence="5">
    <location>
        <begin position="12"/>
        <end position="32"/>
    </location>
</feature>
<dbReference type="Proteomes" id="UP000000598">
    <property type="component" value="Chromosome F"/>
</dbReference>
<evidence type="ECO:0000256" key="1">
    <source>
        <dbReference type="ARBA" id="ARBA00004141"/>
    </source>
</evidence>
<dbReference type="OMA" id="MDYSDAF"/>
<dbReference type="InterPro" id="IPR013714">
    <property type="entry name" value="Golgi_TVP15"/>
</dbReference>